<feature type="region of interest" description="Disordered" evidence="2">
    <location>
        <begin position="579"/>
        <end position="637"/>
    </location>
</feature>
<dbReference type="InterPro" id="IPR042793">
    <property type="entry name" value="ZCCHC2"/>
</dbReference>
<proteinExistence type="predicted"/>
<keyword evidence="1" id="KW-0863">Zinc-finger</keyword>
<reference evidence="4 5" key="1">
    <citation type="journal article" date="2007" name="Nature">
        <title>The medaka draft genome and insights into vertebrate genome evolution.</title>
        <authorList>
            <person name="Kasahara M."/>
            <person name="Naruse K."/>
            <person name="Sasaki S."/>
            <person name="Nakatani Y."/>
            <person name="Qu W."/>
            <person name="Ahsan B."/>
            <person name="Yamada T."/>
            <person name="Nagayasu Y."/>
            <person name="Doi K."/>
            <person name="Kasai Y."/>
            <person name="Jindo T."/>
            <person name="Kobayashi D."/>
            <person name="Shimada A."/>
            <person name="Toyoda A."/>
            <person name="Kuroki Y."/>
            <person name="Fujiyama A."/>
            <person name="Sasaki T."/>
            <person name="Shimizu A."/>
            <person name="Asakawa S."/>
            <person name="Shimizu N."/>
            <person name="Hashimoto S."/>
            <person name="Yang J."/>
            <person name="Lee Y."/>
            <person name="Matsushima K."/>
            <person name="Sugano S."/>
            <person name="Sakaizumi M."/>
            <person name="Narita T."/>
            <person name="Ohishi K."/>
            <person name="Haga S."/>
            <person name="Ohta F."/>
            <person name="Nomoto H."/>
            <person name="Nogata K."/>
            <person name="Morishita T."/>
            <person name="Endo T."/>
            <person name="Shin-I T."/>
            <person name="Takeda H."/>
            <person name="Morishita S."/>
            <person name="Kohara Y."/>
        </authorList>
    </citation>
    <scope>NUCLEOTIDE SEQUENCE [LARGE SCALE GENOMIC DNA]</scope>
    <source>
        <strain evidence="4 5">Hd-rR</strain>
    </source>
</reference>
<dbReference type="AlphaFoldDB" id="H2LGU8"/>
<evidence type="ECO:0000256" key="1">
    <source>
        <dbReference type="PROSITE-ProRule" id="PRU00047"/>
    </source>
</evidence>
<dbReference type="InParanoid" id="H2LGU8"/>
<dbReference type="eggNOG" id="KOG4400">
    <property type="taxonomic scope" value="Eukaryota"/>
</dbReference>
<keyword evidence="5" id="KW-1185">Reference proteome</keyword>
<evidence type="ECO:0000313" key="4">
    <source>
        <dbReference type="Ensembl" id="ENSORLP00000005199.2"/>
    </source>
</evidence>
<feature type="compositionally biased region" description="Basic and acidic residues" evidence="2">
    <location>
        <begin position="10"/>
        <end position="27"/>
    </location>
</feature>
<feature type="compositionally biased region" description="Low complexity" evidence="2">
    <location>
        <begin position="481"/>
        <end position="491"/>
    </location>
</feature>
<dbReference type="Pfam" id="PF00098">
    <property type="entry name" value="zf-CCHC"/>
    <property type="match status" value="1"/>
</dbReference>
<dbReference type="SMART" id="SM00343">
    <property type="entry name" value="ZnF_C2HC"/>
    <property type="match status" value="1"/>
</dbReference>
<keyword evidence="1" id="KW-0862">Zinc</keyword>
<reference evidence="4" key="2">
    <citation type="submission" date="2025-08" db="UniProtKB">
        <authorList>
            <consortium name="Ensembl"/>
        </authorList>
    </citation>
    <scope>IDENTIFICATION</scope>
    <source>
        <strain evidence="4">Hd-rR</strain>
    </source>
</reference>
<dbReference type="GO" id="GO:0003676">
    <property type="term" value="F:nucleic acid binding"/>
    <property type="evidence" value="ECO:0007669"/>
    <property type="project" value="InterPro"/>
</dbReference>
<feature type="compositionally biased region" description="Polar residues" evidence="2">
    <location>
        <begin position="581"/>
        <end position="599"/>
    </location>
</feature>
<dbReference type="STRING" id="8090.ENSORLP00000005199"/>
<dbReference type="Pfam" id="PF25479">
    <property type="entry name" value="Vts1"/>
    <property type="match status" value="1"/>
</dbReference>
<dbReference type="Proteomes" id="UP000001038">
    <property type="component" value="Chromosome 20"/>
</dbReference>
<feature type="compositionally biased region" description="Low complexity" evidence="2">
    <location>
        <begin position="600"/>
        <end position="628"/>
    </location>
</feature>
<dbReference type="PROSITE" id="PS50158">
    <property type="entry name" value="ZF_CCHC"/>
    <property type="match status" value="1"/>
</dbReference>
<protein>
    <recommendedName>
        <fullName evidence="3">CCHC-type domain-containing protein</fullName>
    </recommendedName>
</protein>
<dbReference type="Pfam" id="PF26034">
    <property type="entry name" value="PHAT_SMAUG"/>
    <property type="match status" value="1"/>
</dbReference>
<feature type="compositionally biased region" description="Basic and acidic residues" evidence="2">
    <location>
        <begin position="323"/>
        <end position="336"/>
    </location>
</feature>
<evidence type="ECO:0000313" key="5">
    <source>
        <dbReference type="Proteomes" id="UP000001038"/>
    </source>
</evidence>
<keyword evidence="1" id="KW-0479">Metal-binding</keyword>
<dbReference type="InterPro" id="IPR058599">
    <property type="entry name" value="PHAT_Smg/ZCCHC2-like"/>
</dbReference>
<dbReference type="InterPro" id="IPR036875">
    <property type="entry name" value="Znf_CCHC_sf"/>
</dbReference>
<dbReference type="SUPFAM" id="SSF57756">
    <property type="entry name" value="Retrovirus zinc finger-like domains"/>
    <property type="match status" value="1"/>
</dbReference>
<dbReference type="PANTHER" id="PTHR46939:SF1">
    <property type="entry name" value="ZINC FINGER CCHC DOMAIN-CONTAINING PROTEIN 2"/>
    <property type="match status" value="1"/>
</dbReference>
<dbReference type="Ensembl" id="ENSORLT00000005200.2">
    <property type="protein sequence ID" value="ENSORLP00000005199.2"/>
    <property type="gene ID" value="ENSORLG00000004152.2"/>
</dbReference>
<organism evidence="4 5">
    <name type="scientific">Oryzias latipes</name>
    <name type="common">Japanese rice fish</name>
    <name type="synonym">Japanese killifish</name>
    <dbReference type="NCBI Taxonomy" id="8090"/>
    <lineage>
        <taxon>Eukaryota</taxon>
        <taxon>Metazoa</taxon>
        <taxon>Chordata</taxon>
        <taxon>Craniata</taxon>
        <taxon>Vertebrata</taxon>
        <taxon>Euteleostomi</taxon>
        <taxon>Actinopterygii</taxon>
        <taxon>Neopterygii</taxon>
        <taxon>Teleostei</taxon>
        <taxon>Neoteleostei</taxon>
        <taxon>Acanthomorphata</taxon>
        <taxon>Ovalentaria</taxon>
        <taxon>Atherinomorphae</taxon>
        <taxon>Beloniformes</taxon>
        <taxon>Adrianichthyidae</taxon>
        <taxon>Oryziinae</taxon>
        <taxon>Oryzias</taxon>
    </lineage>
</organism>
<dbReference type="InterPro" id="IPR057327">
    <property type="entry name" value="Vts1_dom"/>
</dbReference>
<feature type="domain" description="CCHC-type" evidence="3">
    <location>
        <begin position="801"/>
        <end position="816"/>
    </location>
</feature>
<dbReference type="InterPro" id="IPR001878">
    <property type="entry name" value="Znf_CCHC"/>
</dbReference>
<evidence type="ECO:0000256" key="2">
    <source>
        <dbReference type="SAM" id="MobiDB-lite"/>
    </source>
</evidence>
<dbReference type="PANTHER" id="PTHR46939">
    <property type="entry name" value="ZINC FINGER CCHC DOMAIN-CONTAINING PROTEIN 2"/>
    <property type="match status" value="1"/>
</dbReference>
<feature type="compositionally biased region" description="Low complexity" evidence="2">
    <location>
        <begin position="300"/>
        <end position="310"/>
    </location>
</feature>
<dbReference type="HOGENOM" id="CLU_081467_1_0_1"/>
<reference evidence="4" key="3">
    <citation type="submission" date="2025-09" db="UniProtKB">
        <authorList>
            <consortium name="Ensembl"/>
        </authorList>
    </citation>
    <scope>IDENTIFICATION</scope>
    <source>
        <strain evidence="4">Hd-rR</strain>
    </source>
</reference>
<dbReference type="GO" id="GO:0008270">
    <property type="term" value="F:zinc ion binding"/>
    <property type="evidence" value="ECO:0007669"/>
    <property type="project" value="UniProtKB-KW"/>
</dbReference>
<sequence>MLKMKLQMRTGEERGDKTPDDSLDPSKPRLAPTATSSLIFERLQQPPGPRKHATQLDKETVFEWFGLHSNPAKRIEFMCGLLHMCQPLELRFLGSYLEDLARKDYHVLRDHECRANTLSEVGMLTNALDPVVRSKLLVFLSLLGSDNRECAGILSRVLNNVDLALFYRNYDYSLPPFRDPLPQTFYPPYREPEKEPCELSASDTTAEALEQLALLFTMASLHPAFHFHQKEVVRGLLEKTELLLEEERRQRQLRINAQTATTVLKAATFFRFSVRHGYLNWSDSSSSRGVSVPDTCGDTSSESYSSPSSPQHRGTESLDSEDDNNKDTDSHSDDGGKGGAAAVYFTDPAVVDGVHCLSSNNLKPQMQTLCSETDGEFPPLSFINPVSCVLPNGAADSPIPVVSPPAQSLVPDGKALEAMMVQMSLAPPAVQAPGAVGDPEKREVVLPFGISPFGLHPPANLGVHPLVQRFKTALPQSPCCPEGAPESSPAASHPPPVRAMRVMSPGPTSYSSPLLSCQDPVNVSPGLAALPHVDSSPVHARGHGPTLPSGMPSSYSIPLVPSSVLPSVGAPMVPGVASSGPALTQSPGPARSHSPSLVHSSTQSDCSSHSSSTAPTTTGSPLTLQQSQPLPPQQQQPAGCGTCGCHNNCGSRGGSSVSAASGCQAPFYFPSHQMATRHVFSVHPSLFQLTNLCSNSYLTQPPPSHQANGAATLPPFFATAPPPASPYLQSHSHSDMIGSQVAAVASAAAAAANYNIQQQLAPAASFCQRVYQHIYPSPLGMLPLAALAGGGVNKKNGSISCFNCGVSGHYAQDCNQPSMDSSQQGGAPFLFSK</sequence>
<accession>H2LGU8</accession>
<dbReference type="Gene3D" id="4.10.60.10">
    <property type="entry name" value="Zinc finger, CCHC-type"/>
    <property type="match status" value="1"/>
</dbReference>
<dbReference type="GeneTree" id="ENSGT00520000055637"/>
<name>H2LGU8_ORYLA</name>
<evidence type="ECO:0000259" key="3">
    <source>
        <dbReference type="PROSITE" id="PS50158"/>
    </source>
</evidence>
<dbReference type="Bgee" id="ENSORLG00000004152">
    <property type="expression patterns" value="Expressed in ovary and 14 other cell types or tissues"/>
</dbReference>
<feature type="region of interest" description="Disordered" evidence="2">
    <location>
        <begin position="478"/>
        <end position="513"/>
    </location>
</feature>
<feature type="region of interest" description="Disordered" evidence="2">
    <location>
        <begin position="283"/>
        <end position="340"/>
    </location>
</feature>
<feature type="region of interest" description="Disordered" evidence="2">
    <location>
        <begin position="1"/>
        <end position="31"/>
    </location>
</feature>